<evidence type="ECO:0000313" key="2">
    <source>
        <dbReference type="EMBL" id="CAB4832174.1"/>
    </source>
</evidence>
<dbReference type="AlphaFoldDB" id="A0A6J7AGX2"/>
<feature type="transmembrane region" description="Helical" evidence="1">
    <location>
        <begin position="68"/>
        <end position="89"/>
    </location>
</feature>
<accession>A0A6J7AGX2</accession>
<sequence>MFMAVCLLRVRRSNSRWLSAKPLWLLAKLRGLFTKFGWMPSKFRWLLAKLHGLPALLRQDRGNVESAMVLIPLLILFLTGIQLIIATNIRNGDLALAQSQASTRAISGQINLSDEVIELDSPDPFTHIRLLVTSRRSLVPSIVPGLIELLGGTPTTDVKGVAVMEEVN</sequence>
<keyword evidence="1" id="KW-1133">Transmembrane helix</keyword>
<name>A0A6J7AGX2_9ZZZZ</name>
<reference evidence="2" key="1">
    <citation type="submission" date="2020-05" db="EMBL/GenBank/DDBJ databases">
        <authorList>
            <person name="Chiriac C."/>
            <person name="Salcher M."/>
            <person name="Ghai R."/>
            <person name="Kavagutti S V."/>
        </authorList>
    </citation>
    <scope>NUCLEOTIDE SEQUENCE</scope>
</reference>
<dbReference type="EMBL" id="CAFABF010000075">
    <property type="protein sequence ID" value="CAB4832174.1"/>
    <property type="molecule type" value="Genomic_DNA"/>
</dbReference>
<keyword evidence="1" id="KW-0812">Transmembrane</keyword>
<keyword evidence="1" id="KW-0472">Membrane</keyword>
<protein>
    <submittedName>
        <fullName evidence="2">Unannotated protein</fullName>
    </submittedName>
</protein>
<proteinExistence type="predicted"/>
<evidence type="ECO:0000256" key="1">
    <source>
        <dbReference type="SAM" id="Phobius"/>
    </source>
</evidence>
<gene>
    <name evidence="2" type="ORF">UFOPK3167_01131</name>
</gene>
<organism evidence="2">
    <name type="scientific">freshwater metagenome</name>
    <dbReference type="NCBI Taxonomy" id="449393"/>
    <lineage>
        <taxon>unclassified sequences</taxon>
        <taxon>metagenomes</taxon>
        <taxon>ecological metagenomes</taxon>
    </lineage>
</organism>